<evidence type="ECO:0000313" key="2">
    <source>
        <dbReference type="Proteomes" id="UP000255328"/>
    </source>
</evidence>
<proteinExistence type="predicted"/>
<sequence length="2618" mass="289691">MGSKIKKLLMLLIMILGVVLFANEEKKAPNEIIKDNPEREVTTVESMKVRDHATMSLSVTKKNEKVIEGELIGDTLKVKLPIKGINENTLDRIAKPKEGKKLVIESKSRVNPRMARMVTNTTKKMPTQEEMNNLTLEQVKAMMNNSDTKEIETQSKGVKNHIAVENESGIDVEVLDVNRNEDIYVNVEENGEVIDRYKVVMLNQRSAKGNINLPADGDYFFRRNVFKIGISGNIWFGNKGVVYSNGVIKNLDKIEFNGNNISAFRLDDDFIQRESKFASSSEEIFGATVRLKLNSDKTWYYPLIKNNVLGSKGETYLQLRLGPETRYQPFYSGSSGALYEVRNTSGIGVNGFRKVEFYEHTSTANGADYLENGDVNALGLELVKKSSSLSHIGVYKTNQPIKITYTTNTDSKTWSVFPRVAVGDEAKDDQNNGIDGLNLVINESNVKKVINENLNPYKGGWQEIVINDDNNNVSFMKSDFNSDLGLFLQIDSGTKEKIKISTSSIVNGKIEYNNFYTRSYNQGGINQTLKIAVSQNKGEYAKVHYKVEDDSGITNPTNGNPEFVFYLIQGIKREGYVTELRKVRYTLKFERKVPSENKVNIEVQIDERIKETIKNEQAGNYSWIGLNGGFGKWEQIGDEDQSIINISTKYADNAYRIEDIVSVNDKGKDTDVSNNYNRFNVDGADRLDIVFKTGITFTELATKNNLMISPKISTEYNIVYNGVSVSNTQDKKRFASKITLTHVSPAQSDYDRQYYSLDKGFTGNGVIVLTEKTKGIEYTLLNPSIEPENTKELKLNSHIGFLPNFKGAVIGQTDKQIVTKYKISVTNGDSGASNFINIDNDDGYIIGSNLKIRLIKPENLQTKKMIKLTKLKDVNFDYSLKIEYYHTITTGDNQKVEMKLGEYTLTVENEVVEKDLGEASVKLDARITQVDGNYSWIRLSDKRLSKLTEIKSIGNYPEFIGDIEEFSNANNLSQYDNLDITNVESINDSPTLSGPIGLDNVNYKYINGNNEAAIPYSQDTNEITFGQFKETGVNSKLFISKWDFSNGAHNGNNKFKVVADNGIRFVGNIVEKYITQDNPNGISNMAGKLAENTAYKGEGILNLARAVLGQAYTFTAGTTGNITVSSSGYNNRNTTLKITSGKSLDATGVLTTNDNNSIANRMIIKEGLTTLATVDGSVGNELSQSLTDLGVKIGINPNGELVVTKEKDVNIGSKTLTIDYYNIKNSAQDNQNIHLGTFDLTLENYIVGDYDSNKMTIDIDRRFASIVTYNWLFKDGTVAATVDGQSVTKKDYFSDFFKYDGNLQTAAGTIVTNLEMPERTLHHTGTHYDYYHLLTSTTWQGEGAVPKQGNMSSIDNLVTASKGNTSDDKSLYNKFSLVFSDGGTEKIYKGNIEEVIVGEESKSGSGTLDIFNMIQGTEYKFKTSVTDRDIESSDPNVIITEASNPINTKGVIDGTTNKNVANKIRVTFDSSTPIVSPNSTMEIEDNGLKVAINTTDNNEFLGGFILTKIAENITATNVKIEYFYTVDPNSTNIEFTGNSANTIKLGEFTLTIEEKKPVDSGDIIFTVDPRLKQISSIVSENITWLTPNGMFGPWASTSKKDYSGLLYLDNKVTDMTTATIDSVADRVDGTSSSDYIVFENQSSYNDIAFKPDLALNQYGTLDNIMVSPSKDETFVSTFIDSSGSRYHIDVIVDYDDTVPEDGYSGSGVLDISNGIKGTKYLFSAPTDMSTGSGTSTSNGGLSMTITGEFPNTNGVVTGKKSISIADNVVVTVNGREISTKENDSAVIGGEIHKIDEDLKIGLTPDNKIKLIKLAREFNYTGNNKIVIEYKYKDVRLGVFNLDISSDLIEVDLGTLNVKIDNRIIQLPDSHSWIRLDGEVMNLDSGSIGNYKEFIQVGNWSNGESALQYNGNDKIKLVERINDMGISYDSGIYARVQTKNEGAFPERETVNSDYILVSKFIQTGQNSKLVVSKWDVTDKDNSSTGKHDGRNEFFVTGTKEGSEIEVAYKGNIQEKYRDRDGAEKIILDGVTKEETVYKGSGSINLVSAEIGTPYSFTKGGSGNISSTPKITNGRDQNSLLNLFVSSGTKNIDPTSMFDSNKKIANILKVSVNGGTTATIKGTMKEKLETEALTLGEGKVKIGIDTLGNLLITKIEEGNIPNTLIKLDYYYSPDVLITGREIHLGTFDLMILNPIIESSTIPTVTIDKRFAENVHYNWLFRDGRASDDLYQYPGNAQDYSKLFKYSTQSLDNLPTNGEVRDAIGVEGRIHRENSSDTESYRLYHINNTEWRGEAAVPISGLMNNLNNIVTISKGNSEDSISKENKFSLLFEEDGEMKIYKGNIKEEIVGDGVSKGSGEVTFISTDTDITYKFPTTLNNQETSVIGNGTDNRTLAMKNVKTSTGAIQALPNGNGLTEIVGENQVIANKITVSCKDTNLSNAKEVTIDNITFGIGDNGGLTLKKGKDFNPSEDKVYTIKFYYKNPGNDSQGDIELSTFDLTIRDSIFEIDGDGVLNFGDMVYNSNYPYVTQGGIFYVKCNDPAMIAGKKVEFSVDRDKVQPMKNTNGQTGDQNEVPLVNTQVQTRSNGKFYLQSTADLSGRPNTGKYEGEIEVIVTIQDKQP</sequence>
<gene>
    <name evidence="1" type="ORF">NCTC10723_00092</name>
</gene>
<accession>A0A377GUM9</accession>
<name>A0A377GUM9_9FUSO</name>
<dbReference type="RefSeq" id="WP_115268294.1">
    <property type="nucleotide sequence ID" value="NZ_UGGU01000003.1"/>
</dbReference>
<keyword evidence="2" id="KW-1185">Reference proteome</keyword>
<protein>
    <submittedName>
        <fullName evidence="1">Uncharacterized protein</fullName>
    </submittedName>
</protein>
<dbReference type="EMBL" id="UGGU01000003">
    <property type="protein sequence ID" value="STO30667.1"/>
    <property type="molecule type" value="Genomic_DNA"/>
</dbReference>
<reference evidence="1 2" key="1">
    <citation type="submission" date="2018-06" db="EMBL/GenBank/DDBJ databases">
        <authorList>
            <consortium name="Pathogen Informatics"/>
            <person name="Doyle S."/>
        </authorList>
    </citation>
    <scope>NUCLEOTIDE SEQUENCE [LARGE SCALE GENOMIC DNA]</scope>
    <source>
        <strain evidence="1 2">NCTC10723</strain>
    </source>
</reference>
<dbReference type="Proteomes" id="UP000255328">
    <property type="component" value="Unassembled WGS sequence"/>
</dbReference>
<organism evidence="1 2">
    <name type="scientific">Fusobacterium necrogenes</name>
    <dbReference type="NCBI Taxonomy" id="858"/>
    <lineage>
        <taxon>Bacteria</taxon>
        <taxon>Fusobacteriati</taxon>
        <taxon>Fusobacteriota</taxon>
        <taxon>Fusobacteriia</taxon>
        <taxon>Fusobacteriales</taxon>
        <taxon>Fusobacteriaceae</taxon>
        <taxon>Fusobacterium</taxon>
    </lineage>
</organism>
<evidence type="ECO:0000313" key="1">
    <source>
        <dbReference type="EMBL" id="STO30667.1"/>
    </source>
</evidence>
<dbReference type="OrthoDB" id="90946at2"/>